<dbReference type="EMBL" id="JRRC01216744">
    <property type="protein sequence ID" value="KHG01799.1"/>
    <property type="molecule type" value="Genomic_DNA"/>
</dbReference>
<evidence type="ECO:0000313" key="1">
    <source>
        <dbReference type="EMBL" id="KHG01799.1"/>
    </source>
</evidence>
<proteinExistence type="predicted"/>
<organism evidence="1 2">
    <name type="scientific">Gossypium arboreum</name>
    <name type="common">Tree cotton</name>
    <name type="synonym">Gossypium nanking</name>
    <dbReference type="NCBI Taxonomy" id="29729"/>
    <lineage>
        <taxon>Eukaryota</taxon>
        <taxon>Viridiplantae</taxon>
        <taxon>Streptophyta</taxon>
        <taxon>Embryophyta</taxon>
        <taxon>Tracheophyta</taxon>
        <taxon>Spermatophyta</taxon>
        <taxon>Magnoliopsida</taxon>
        <taxon>eudicotyledons</taxon>
        <taxon>Gunneridae</taxon>
        <taxon>Pentapetalae</taxon>
        <taxon>rosids</taxon>
        <taxon>malvids</taxon>
        <taxon>Malvales</taxon>
        <taxon>Malvaceae</taxon>
        <taxon>Malvoideae</taxon>
        <taxon>Gossypium</taxon>
    </lineage>
</organism>
<comment type="caution">
    <text evidence="1">The sequence shown here is derived from an EMBL/GenBank/DDBJ whole genome shotgun (WGS) entry which is preliminary data.</text>
</comment>
<gene>
    <name evidence="1" type="ORF">F383_22568</name>
</gene>
<reference evidence="2" key="1">
    <citation type="submission" date="2014-09" db="EMBL/GenBank/DDBJ databases">
        <authorList>
            <person name="Mudge J."/>
            <person name="Ramaraj T."/>
            <person name="Lindquist I.E."/>
            <person name="Bharti A.K."/>
            <person name="Sundararajan A."/>
            <person name="Cameron C.T."/>
            <person name="Woodward J.E."/>
            <person name="May G.D."/>
            <person name="Brubaker C."/>
            <person name="Broadhvest J."/>
            <person name="Wilkins T.A."/>
        </authorList>
    </citation>
    <scope>NUCLEOTIDE SEQUENCE</scope>
    <source>
        <strain evidence="2">cv. AKA8401</strain>
    </source>
</reference>
<dbReference type="Proteomes" id="UP000032142">
    <property type="component" value="Unassembled WGS sequence"/>
</dbReference>
<name>A0A0B0MQR6_GOSAR</name>
<protein>
    <submittedName>
        <fullName evidence="1">Uncharacterized protein</fullName>
    </submittedName>
</protein>
<accession>A0A0B0MQR6</accession>
<keyword evidence="2" id="KW-1185">Reference proteome</keyword>
<evidence type="ECO:0000313" key="2">
    <source>
        <dbReference type="Proteomes" id="UP000032142"/>
    </source>
</evidence>
<dbReference type="AlphaFoldDB" id="A0A0B0MQR6"/>
<sequence>MLCMICEFWNNIEYCTIGWFMFMLNDEHVMTMCE</sequence>